<feature type="region of interest" description="Disordered" evidence="14">
    <location>
        <begin position="870"/>
        <end position="904"/>
    </location>
</feature>
<dbReference type="EMBL" id="NKQK01000018">
    <property type="protein sequence ID" value="PSS04530.1"/>
    <property type="molecule type" value="Genomic_DNA"/>
</dbReference>
<proteinExistence type="inferred from homology"/>
<dbReference type="Gene3D" id="3.40.50.12390">
    <property type="match status" value="2"/>
</dbReference>
<dbReference type="EC" id="3.1.13.-" evidence="13"/>
<feature type="domain" description="Xrn1 helical" evidence="16">
    <location>
        <begin position="299"/>
        <end position="391"/>
    </location>
</feature>
<evidence type="ECO:0000256" key="6">
    <source>
        <dbReference type="ARBA" id="ARBA00022722"/>
    </source>
</evidence>
<evidence type="ECO:0000256" key="1">
    <source>
        <dbReference type="ARBA" id="ARBA00004123"/>
    </source>
</evidence>
<dbReference type="Gramene" id="PSS04530">
    <property type="protein sequence ID" value="PSS04530"/>
    <property type="gene ID" value="CEY00_Acc20385"/>
</dbReference>
<dbReference type="FunFam" id="1.25.40.1050:FF:000002">
    <property type="entry name" value="5'-3' exoribonuclease"/>
    <property type="match status" value="1"/>
</dbReference>
<evidence type="ECO:0000256" key="14">
    <source>
        <dbReference type="SAM" id="MobiDB-lite"/>
    </source>
</evidence>
<keyword evidence="11" id="KW-0539">Nucleus</keyword>
<evidence type="ECO:0000256" key="9">
    <source>
        <dbReference type="ARBA" id="ARBA00023015"/>
    </source>
</evidence>
<dbReference type="PIRSF" id="PIRSF037239">
    <property type="entry name" value="Exonuclease_Xrn2"/>
    <property type="match status" value="1"/>
</dbReference>
<keyword evidence="8 13" id="KW-0269">Exonuclease</keyword>
<dbReference type="OMA" id="CASWCWE"/>
<keyword evidence="5 13" id="KW-0507">mRNA processing</keyword>
<keyword evidence="6 13" id="KW-0540">Nuclease</keyword>
<keyword evidence="9" id="KW-0805">Transcription regulation</keyword>
<dbReference type="PANTHER" id="PTHR12341:SF53">
    <property type="entry name" value="5'-3' EXORIBONUCLEASE"/>
    <property type="match status" value="1"/>
</dbReference>
<evidence type="ECO:0000256" key="2">
    <source>
        <dbReference type="ARBA" id="ARBA00006994"/>
    </source>
</evidence>
<dbReference type="PANTHER" id="PTHR12341">
    <property type="entry name" value="5'-&gt;3' EXORIBONUCLEASE"/>
    <property type="match status" value="1"/>
</dbReference>
<keyword evidence="3" id="KW-0806">Transcription termination</keyword>
<keyword evidence="4" id="KW-0698">rRNA processing</keyword>
<dbReference type="OrthoDB" id="372487at2759"/>
<evidence type="ECO:0000256" key="4">
    <source>
        <dbReference type="ARBA" id="ARBA00022552"/>
    </source>
</evidence>
<evidence type="ECO:0000256" key="5">
    <source>
        <dbReference type="ARBA" id="ARBA00022664"/>
    </source>
</evidence>
<evidence type="ECO:0000256" key="11">
    <source>
        <dbReference type="ARBA" id="ARBA00023242"/>
    </source>
</evidence>
<dbReference type="InterPro" id="IPR027073">
    <property type="entry name" value="5_3_exoribonuclease"/>
</dbReference>
<dbReference type="GO" id="GO:0003723">
    <property type="term" value="F:RNA binding"/>
    <property type="evidence" value="ECO:0007669"/>
    <property type="project" value="TreeGrafter"/>
</dbReference>
<accession>A0A2R6Q9G6</accession>
<evidence type="ECO:0000313" key="18">
    <source>
        <dbReference type="Proteomes" id="UP000241394"/>
    </source>
</evidence>
<dbReference type="GO" id="GO:0006353">
    <property type="term" value="P:DNA-templated transcription termination"/>
    <property type="evidence" value="ECO:0007669"/>
    <property type="project" value="UniProtKB-KW"/>
</dbReference>
<evidence type="ECO:0000313" key="17">
    <source>
        <dbReference type="EMBL" id="PSS04530.1"/>
    </source>
</evidence>
<dbReference type="InterPro" id="IPR004859">
    <property type="entry name" value="Xrn1_N"/>
</dbReference>
<evidence type="ECO:0000256" key="7">
    <source>
        <dbReference type="ARBA" id="ARBA00022801"/>
    </source>
</evidence>
<evidence type="ECO:0000256" key="3">
    <source>
        <dbReference type="ARBA" id="ARBA00022472"/>
    </source>
</evidence>
<dbReference type="GO" id="GO:0005634">
    <property type="term" value="C:nucleus"/>
    <property type="evidence" value="ECO:0007669"/>
    <property type="project" value="UniProtKB-SubCell"/>
</dbReference>
<evidence type="ECO:0000256" key="12">
    <source>
        <dbReference type="ARBA" id="ARBA00046137"/>
    </source>
</evidence>
<comment type="subcellular location">
    <subcellularLocation>
        <location evidence="1">Nucleus</location>
    </subcellularLocation>
</comment>
<name>A0A2R6Q9G6_ACTCC</name>
<dbReference type="GO" id="GO:0006364">
    <property type="term" value="P:rRNA processing"/>
    <property type="evidence" value="ECO:0007669"/>
    <property type="project" value="UniProtKB-KW"/>
</dbReference>
<dbReference type="CDD" id="cd18673">
    <property type="entry name" value="PIN_XRN1-2-like"/>
    <property type="match status" value="1"/>
</dbReference>
<feature type="domain" description="Xrn1 helical" evidence="16">
    <location>
        <begin position="415"/>
        <end position="703"/>
    </location>
</feature>
<dbReference type="Pfam" id="PF17846">
    <property type="entry name" value="XRN_M"/>
    <property type="match status" value="2"/>
</dbReference>
<dbReference type="GO" id="GO:0006397">
    <property type="term" value="P:mRNA processing"/>
    <property type="evidence" value="ECO:0007669"/>
    <property type="project" value="UniProtKB-UniRule"/>
</dbReference>
<organism evidence="17 18">
    <name type="scientific">Actinidia chinensis var. chinensis</name>
    <name type="common">Chinese soft-hair kiwi</name>
    <dbReference type="NCBI Taxonomy" id="1590841"/>
    <lineage>
        <taxon>Eukaryota</taxon>
        <taxon>Viridiplantae</taxon>
        <taxon>Streptophyta</taxon>
        <taxon>Embryophyta</taxon>
        <taxon>Tracheophyta</taxon>
        <taxon>Spermatophyta</taxon>
        <taxon>Magnoliopsida</taxon>
        <taxon>eudicotyledons</taxon>
        <taxon>Gunneridae</taxon>
        <taxon>Pentapetalae</taxon>
        <taxon>asterids</taxon>
        <taxon>Ericales</taxon>
        <taxon>Actinidiaceae</taxon>
        <taxon>Actinidia</taxon>
    </lineage>
</organism>
<comment type="caution">
    <text evidence="17">The sequence shown here is derived from an EMBL/GenBank/DDBJ whole genome shotgun (WGS) entry which is preliminary data.</text>
</comment>
<keyword evidence="10" id="KW-0804">Transcription</keyword>
<dbReference type="Gene3D" id="1.25.40.1050">
    <property type="match status" value="1"/>
</dbReference>
<sequence length="904" mass="103028">MGIPAFYRWLVDKYPLAVVDVKEEEAPTVVNGVSVPVDASRPNPNGFEFDNLYLDMNGIIHPCFHPEDFPAPNTYDEVFKAVFKSIDRIFSLIRPRKLLYMAIDGVAPRAKMNQQRARRFRAAKEAADEEQTDMLDSNVITPGTEFMALLSSALQFYLHLRMNADPGWRGVKVILSDASVPGEGEHKIMAYIRLQRNLPGFDPNTRHCLYGLDADLIMLALATHEIHFSILREDGSKHTNDRSPKNNRQNKRRKLKQGDVYGNNLEDHIMRQKFQFLHVWILRDYLVHDLKIPDPTVKADLERLIDDFVFMCMFVGNDFLPHVPSLEISEGAIDLLMAVYKKEFVRMGGYLTNSFEVNLERVEHFVRGVGSHENVIFRKRSQVQKERGIRFGGPSSNSGVKKIRGSINHVTDVANPVTDQVKLGEVGWKERFYADKFEAKTNDERERIRRDSVLKYIEGICWAMHYYYQGVCSWQWFYPYHYAPFASDIYGLNQLEIHFILGKPFKPFDQLMGVLPAASAHALPSFYRELMTDSSSPISDFYPTDFEVDLNGKRFSWQGVCKLPFIEESRLLSETAKVEHTLTDEEKQRNSLGMDMLFVHKSHPLSKTIFPFYKRNNNHSKLSKAKVKKKINPEVSAGMNGYVYISDKPLCSLEIAAPISDMAVILKNEVISVFYKCPSFHSHIPKPPNGVNMPGKSVSKQDVLPPPVLWHEKSNIFGRVRSERPIPKSISGPHLAKLSHQLVRDYYPAKQLGSHGCLDVGNHIRVDDLAFQSNLKETICGKELDGSSEKHIAFDRTAVYPAKRLGSHGCMDVGNHIRVDDLAFQSNLKETICGKELDGNSEKCIAFDRTAFFPRKWLTDKQIKNKRRKINLKKRKKAAAEGGNIMSNPEIKGETTGLGSDKRD</sequence>
<reference evidence="18" key="2">
    <citation type="journal article" date="2018" name="BMC Genomics">
        <title>A manually annotated Actinidia chinensis var. chinensis (kiwifruit) genome highlights the challenges associated with draft genomes and gene prediction in plants.</title>
        <authorList>
            <person name="Pilkington S.M."/>
            <person name="Crowhurst R."/>
            <person name="Hilario E."/>
            <person name="Nardozza S."/>
            <person name="Fraser L."/>
            <person name="Peng Y."/>
            <person name="Gunaseelan K."/>
            <person name="Simpson R."/>
            <person name="Tahir J."/>
            <person name="Deroles S.C."/>
            <person name="Templeton K."/>
            <person name="Luo Z."/>
            <person name="Davy M."/>
            <person name="Cheng C."/>
            <person name="McNeilage M."/>
            <person name="Scaglione D."/>
            <person name="Liu Y."/>
            <person name="Zhang Q."/>
            <person name="Datson P."/>
            <person name="De Silva N."/>
            <person name="Gardiner S.E."/>
            <person name="Bassett H."/>
            <person name="Chagne D."/>
            <person name="McCallum J."/>
            <person name="Dzierzon H."/>
            <person name="Deng C."/>
            <person name="Wang Y.Y."/>
            <person name="Barron L."/>
            <person name="Manako K."/>
            <person name="Bowen J."/>
            <person name="Foster T.M."/>
            <person name="Erridge Z.A."/>
            <person name="Tiffin H."/>
            <person name="Waite C.N."/>
            <person name="Davies K.M."/>
            <person name="Grierson E.P."/>
            <person name="Laing W.A."/>
            <person name="Kirk R."/>
            <person name="Chen X."/>
            <person name="Wood M."/>
            <person name="Montefiori M."/>
            <person name="Brummell D.A."/>
            <person name="Schwinn K.E."/>
            <person name="Catanach A."/>
            <person name="Fullerton C."/>
            <person name="Li D."/>
            <person name="Meiyalaghan S."/>
            <person name="Nieuwenhuizen N."/>
            <person name="Read N."/>
            <person name="Prakash R."/>
            <person name="Hunter D."/>
            <person name="Zhang H."/>
            <person name="McKenzie M."/>
            <person name="Knabel M."/>
            <person name="Harris A."/>
            <person name="Allan A.C."/>
            <person name="Gleave A."/>
            <person name="Chen A."/>
            <person name="Janssen B.J."/>
            <person name="Plunkett B."/>
            <person name="Ampomah-Dwamena C."/>
            <person name="Voogd C."/>
            <person name="Leif D."/>
            <person name="Lafferty D."/>
            <person name="Souleyre E.J.F."/>
            <person name="Varkonyi-Gasic E."/>
            <person name="Gambi F."/>
            <person name="Hanley J."/>
            <person name="Yao J.L."/>
            <person name="Cheung J."/>
            <person name="David K.M."/>
            <person name="Warren B."/>
            <person name="Marsh K."/>
            <person name="Snowden K.C."/>
            <person name="Lin-Wang K."/>
            <person name="Brian L."/>
            <person name="Martinez-Sanchez M."/>
            <person name="Wang M."/>
            <person name="Ileperuma N."/>
            <person name="Macnee N."/>
            <person name="Campin R."/>
            <person name="McAtee P."/>
            <person name="Drummond R.S.M."/>
            <person name="Espley R.V."/>
            <person name="Ireland H.S."/>
            <person name="Wu R."/>
            <person name="Atkinson R.G."/>
            <person name="Karunairetnam S."/>
            <person name="Bulley S."/>
            <person name="Chunkath S."/>
            <person name="Hanley Z."/>
            <person name="Storey R."/>
            <person name="Thrimawithana A.H."/>
            <person name="Thomson S."/>
            <person name="David C."/>
            <person name="Testolin R."/>
            <person name="Huang H."/>
            <person name="Hellens R.P."/>
            <person name="Schaffer R.J."/>
        </authorList>
    </citation>
    <scope>NUCLEOTIDE SEQUENCE [LARGE SCALE GENOMIC DNA]</scope>
    <source>
        <strain evidence="18">cv. Red5</strain>
    </source>
</reference>
<dbReference type="InterPro" id="IPR041412">
    <property type="entry name" value="Xrn1_helical"/>
</dbReference>
<dbReference type="GO" id="GO:0000956">
    <property type="term" value="P:nuclear-transcribed mRNA catabolic process"/>
    <property type="evidence" value="ECO:0007669"/>
    <property type="project" value="TreeGrafter"/>
</dbReference>
<dbReference type="Proteomes" id="UP000241394">
    <property type="component" value="Chromosome LG18"/>
</dbReference>
<feature type="domain" description="Xrn1 N-terminal" evidence="15">
    <location>
        <begin position="1"/>
        <end position="234"/>
    </location>
</feature>
<keyword evidence="18" id="KW-1185">Reference proteome</keyword>
<keyword evidence="7 13" id="KW-0378">Hydrolase</keyword>
<evidence type="ECO:0000256" key="10">
    <source>
        <dbReference type="ARBA" id="ARBA00023163"/>
    </source>
</evidence>
<dbReference type="AlphaFoldDB" id="A0A2R6Q9G6"/>
<evidence type="ECO:0000256" key="13">
    <source>
        <dbReference type="PIRNR" id="PIRNR037239"/>
    </source>
</evidence>
<dbReference type="InterPro" id="IPR017151">
    <property type="entry name" value="Xrn2/3/4"/>
</dbReference>
<dbReference type="GO" id="GO:0004534">
    <property type="term" value="F:5'-3' RNA exonuclease activity"/>
    <property type="evidence" value="ECO:0007669"/>
    <property type="project" value="UniProtKB-UniRule"/>
</dbReference>
<dbReference type="STRING" id="1590841.A0A2R6Q9G6"/>
<dbReference type="InParanoid" id="A0A2R6Q9G6"/>
<reference evidence="17 18" key="1">
    <citation type="submission" date="2017-07" db="EMBL/GenBank/DDBJ databases">
        <title>An improved, manually edited Actinidia chinensis var. chinensis (kiwifruit) genome highlights the challenges associated with draft genomes and gene prediction in plants.</title>
        <authorList>
            <person name="Pilkington S."/>
            <person name="Crowhurst R."/>
            <person name="Hilario E."/>
            <person name="Nardozza S."/>
            <person name="Fraser L."/>
            <person name="Peng Y."/>
            <person name="Gunaseelan K."/>
            <person name="Simpson R."/>
            <person name="Tahir J."/>
            <person name="Deroles S."/>
            <person name="Templeton K."/>
            <person name="Luo Z."/>
            <person name="Davy M."/>
            <person name="Cheng C."/>
            <person name="Mcneilage M."/>
            <person name="Scaglione D."/>
            <person name="Liu Y."/>
            <person name="Zhang Q."/>
            <person name="Datson P."/>
            <person name="De Silva N."/>
            <person name="Gardiner S."/>
            <person name="Bassett H."/>
            <person name="Chagne D."/>
            <person name="Mccallum J."/>
            <person name="Dzierzon H."/>
            <person name="Deng C."/>
            <person name="Wang Y.-Y."/>
            <person name="Barron N."/>
            <person name="Manako K."/>
            <person name="Bowen J."/>
            <person name="Foster T."/>
            <person name="Erridge Z."/>
            <person name="Tiffin H."/>
            <person name="Waite C."/>
            <person name="Davies K."/>
            <person name="Grierson E."/>
            <person name="Laing W."/>
            <person name="Kirk R."/>
            <person name="Chen X."/>
            <person name="Wood M."/>
            <person name="Montefiori M."/>
            <person name="Brummell D."/>
            <person name="Schwinn K."/>
            <person name="Catanach A."/>
            <person name="Fullerton C."/>
            <person name="Li D."/>
            <person name="Meiyalaghan S."/>
            <person name="Nieuwenhuizen N."/>
            <person name="Read N."/>
            <person name="Prakash R."/>
            <person name="Hunter D."/>
            <person name="Zhang H."/>
            <person name="Mckenzie M."/>
            <person name="Knabel M."/>
            <person name="Harris A."/>
            <person name="Allan A."/>
            <person name="Chen A."/>
            <person name="Janssen B."/>
            <person name="Plunkett B."/>
            <person name="Dwamena C."/>
            <person name="Voogd C."/>
            <person name="Leif D."/>
            <person name="Lafferty D."/>
            <person name="Souleyre E."/>
            <person name="Varkonyi-Gasic E."/>
            <person name="Gambi F."/>
            <person name="Hanley J."/>
            <person name="Yao J.-L."/>
            <person name="Cheung J."/>
            <person name="David K."/>
            <person name="Warren B."/>
            <person name="Marsh K."/>
            <person name="Snowden K."/>
            <person name="Lin-Wang K."/>
            <person name="Brian L."/>
            <person name="Martinez-Sanchez M."/>
            <person name="Wang M."/>
            <person name="Ileperuma N."/>
            <person name="Macnee N."/>
            <person name="Campin R."/>
            <person name="Mcatee P."/>
            <person name="Drummond R."/>
            <person name="Espley R."/>
            <person name="Ireland H."/>
            <person name="Wu R."/>
            <person name="Atkinson R."/>
            <person name="Karunairetnam S."/>
            <person name="Bulley S."/>
            <person name="Chunkath S."/>
            <person name="Hanley Z."/>
            <person name="Storey R."/>
            <person name="Thrimawithana A."/>
            <person name="Thomson S."/>
            <person name="David C."/>
            <person name="Testolin R."/>
        </authorList>
    </citation>
    <scope>NUCLEOTIDE SEQUENCE [LARGE SCALE GENOMIC DNA]</scope>
    <source>
        <strain evidence="18">cv. Red5</strain>
        <tissue evidence="17">Young leaf</tissue>
    </source>
</reference>
<dbReference type="FunFam" id="3.40.50.12390:FF:000003">
    <property type="entry name" value="5'-3' exoribonuclease"/>
    <property type="match status" value="1"/>
</dbReference>
<dbReference type="Pfam" id="PF03159">
    <property type="entry name" value="XRN_N"/>
    <property type="match status" value="1"/>
</dbReference>
<evidence type="ECO:0000259" key="16">
    <source>
        <dbReference type="Pfam" id="PF17846"/>
    </source>
</evidence>
<evidence type="ECO:0000256" key="8">
    <source>
        <dbReference type="ARBA" id="ARBA00022839"/>
    </source>
</evidence>
<feature type="compositionally biased region" description="Basic and acidic residues" evidence="14">
    <location>
        <begin position="235"/>
        <end position="244"/>
    </location>
</feature>
<dbReference type="FunFam" id="3.40.50.12390:FF:000005">
    <property type="entry name" value="5'-3' exoribonuclease 2"/>
    <property type="match status" value="1"/>
</dbReference>
<comment type="function">
    <text evidence="13">Possesses 5'-&gt;3' exoribonuclease activity. Acts as an endogenous post-transcriptional gene silencing (PTGS) suppressor.</text>
</comment>
<feature type="region of interest" description="Disordered" evidence="14">
    <location>
        <begin position="235"/>
        <end position="257"/>
    </location>
</feature>
<comment type="similarity">
    <text evidence="2 13">Belongs to the 5'-3' exonuclease family. XRN2/RAT1 subfamily.</text>
</comment>
<protein>
    <recommendedName>
        <fullName evidence="13">5'-3' exoribonuclease</fullName>
        <ecNumber evidence="13">3.1.13.-</ecNumber>
    </recommendedName>
</protein>
<comment type="function">
    <text evidence="12">Possesses 5'-&gt;3' exoribonuclease activity. Required for the processing of nuclear mRNA and rRNA precursors. May promote the termination of transcription by RNA polymerase II. Essential for vegetative cell growth and chromosome segregation.</text>
</comment>
<gene>
    <name evidence="17" type="ORF">CEY00_Acc20385</name>
</gene>
<evidence type="ECO:0000259" key="15">
    <source>
        <dbReference type="Pfam" id="PF03159"/>
    </source>
</evidence>